<dbReference type="InterPro" id="IPR011005">
    <property type="entry name" value="Dihydropteroate_synth-like_sf"/>
</dbReference>
<dbReference type="PANTHER" id="PTHR45833:SF1">
    <property type="entry name" value="METHIONINE SYNTHASE"/>
    <property type="match status" value="1"/>
</dbReference>
<dbReference type="GO" id="GO:0032259">
    <property type="term" value="P:methylation"/>
    <property type="evidence" value="ECO:0007669"/>
    <property type="project" value="UniProtKB-KW"/>
</dbReference>
<reference evidence="24 25" key="1">
    <citation type="submission" date="2016-11" db="EMBL/GenBank/DDBJ databases">
        <authorList>
            <person name="Jaros S."/>
            <person name="Januszkiewicz K."/>
            <person name="Wedrychowicz H."/>
        </authorList>
    </citation>
    <scope>NUCLEOTIDE SEQUENCE [LARGE SCALE GENOMIC DNA]</scope>
    <source>
        <strain evidence="24 25">DSM 14501</strain>
    </source>
</reference>
<dbReference type="Gene3D" id="3.20.20.330">
    <property type="entry name" value="Homocysteine-binding-like domain"/>
    <property type="match status" value="1"/>
</dbReference>
<evidence type="ECO:0000256" key="12">
    <source>
        <dbReference type="ARBA" id="ARBA00022691"/>
    </source>
</evidence>
<keyword evidence="15" id="KW-0486">Methionine biosynthesis</keyword>
<dbReference type="PROSITE" id="PS51332">
    <property type="entry name" value="B12_BINDING"/>
    <property type="match status" value="1"/>
</dbReference>
<keyword evidence="12" id="KW-0949">S-adenosyl-L-methionine</keyword>
<evidence type="ECO:0000256" key="9">
    <source>
        <dbReference type="ARBA" id="ARBA00022605"/>
    </source>
</evidence>
<evidence type="ECO:0000256" key="13">
    <source>
        <dbReference type="ARBA" id="ARBA00022723"/>
    </source>
</evidence>
<comment type="cofactor">
    <cofactor evidence="3">
        <name>methylcob(III)alamin</name>
        <dbReference type="ChEBI" id="CHEBI:28115"/>
    </cofactor>
</comment>
<dbReference type="Gene3D" id="1.10.1240.10">
    <property type="entry name" value="Methionine synthase domain"/>
    <property type="match status" value="1"/>
</dbReference>
<dbReference type="InterPro" id="IPR050554">
    <property type="entry name" value="Met_Synthase/Corrinoid"/>
</dbReference>
<evidence type="ECO:0000256" key="4">
    <source>
        <dbReference type="ARBA" id="ARBA00005178"/>
    </source>
</evidence>
<feature type="domain" description="Pterin-binding" evidence="21">
    <location>
        <begin position="311"/>
        <end position="555"/>
    </location>
</feature>
<dbReference type="InterPro" id="IPR036589">
    <property type="entry name" value="HCY_dom_sf"/>
</dbReference>
<feature type="domain" description="B12-binding N-terminal" evidence="23">
    <location>
        <begin position="572"/>
        <end position="665"/>
    </location>
</feature>
<dbReference type="Pfam" id="PF02574">
    <property type="entry name" value="S-methyl_trans"/>
    <property type="match status" value="1"/>
</dbReference>
<keyword evidence="11 19" id="KW-0808">Transferase</keyword>
<dbReference type="Pfam" id="PF02607">
    <property type="entry name" value="B12-binding_2"/>
    <property type="match status" value="1"/>
</dbReference>
<feature type="binding site" evidence="19">
    <location>
        <position position="267"/>
    </location>
    <ligand>
        <name>Zn(2+)</name>
        <dbReference type="ChEBI" id="CHEBI:29105"/>
    </ligand>
</feature>
<feature type="binding site" evidence="19">
    <location>
        <position position="268"/>
    </location>
    <ligand>
        <name>Zn(2+)</name>
        <dbReference type="ChEBI" id="CHEBI:29105"/>
    </ligand>
</feature>
<evidence type="ECO:0000256" key="2">
    <source>
        <dbReference type="ARBA" id="ARBA00001947"/>
    </source>
</evidence>
<evidence type="ECO:0000256" key="11">
    <source>
        <dbReference type="ARBA" id="ARBA00022679"/>
    </source>
</evidence>
<comment type="cofactor">
    <cofactor evidence="2 19">
        <name>Zn(2+)</name>
        <dbReference type="ChEBI" id="CHEBI:29105"/>
    </cofactor>
</comment>
<evidence type="ECO:0000256" key="16">
    <source>
        <dbReference type="ARBA" id="ARBA00023285"/>
    </source>
</evidence>
<dbReference type="GO" id="GO:0046653">
    <property type="term" value="P:tetrahydrofolate metabolic process"/>
    <property type="evidence" value="ECO:0007669"/>
    <property type="project" value="TreeGrafter"/>
</dbReference>
<feature type="binding site" evidence="19">
    <location>
        <position position="202"/>
    </location>
    <ligand>
        <name>Zn(2+)</name>
        <dbReference type="ChEBI" id="CHEBI:29105"/>
    </ligand>
</feature>
<gene>
    <name evidence="24" type="ORF">SAMN02745883_02075</name>
</gene>
<evidence type="ECO:0000256" key="14">
    <source>
        <dbReference type="ARBA" id="ARBA00022833"/>
    </source>
</evidence>
<dbReference type="PROSITE" id="PS51337">
    <property type="entry name" value="B12_BINDING_NTER"/>
    <property type="match status" value="1"/>
</dbReference>
<dbReference type="SUPFAM" id="SSF47644">
    <property type="entry name" value="Methionine synthase domain"/>
    <property type="match status" value="1"/>
</dbReference>
<dbReference type="EC" id="2.1.1.13" evidence="6"/>
<evidence type="ECO:0000259" key="22">
    <source>
        <dbReference type="PROSITE" id="PS51332"/>
    </source>
</evidence>
<comment type="catalytic activity">
    <reaction evidence="1">
        <text>(6S)-5-methyl-5,6,7,8-tetrahydrofolate + L-homocysteine = (6S)-5,6,7,8-tetrahydrofolate + L-methionine</text>
        <dbReference type="Rhea" id="RHEA:11172"/>
        <dbReference type="ChEBI" id="CHEBI:18608"/>
        <dbReference type="ChEBI" id="CHEBI:57453"/>
        <dbReference type="ChEBI" id="CHEBI:57844"/>
        <dbReference type="ChEBI" id="CHEBI:58199"/>
        <dbReference type="EC" id="2.1.1.13"/>
    </reaction>
</comment>
<dbReference type="EMBL" id="FRAJ01000019">
    <property type="protein sequence ID" value="SHK45317.1"/>
    <property type="molecule type" value="Genomic_DNA"/>
</dbReference>
<keyword evidence="9" id="KW-0028">Amino-acid biosynthesis</keyword>
<evidence type="ECO:0000313" key="25">
    <source>
        <dbReference type="Proteomes" id="UP000184082"/>
    </source>
</evidence>
<evidence type="ECO:0000256" key="6">
    <source>
        <dbReference type="ARBA" id="ARBA00012032"/>
    </source>
</evidence>
<accession>A0A1M6SKY3</accession>
<dbReference type="GO" id="GO:0050667">
    <property type="term" value="P:homocysteine metabolic process"/>
    <property type="evidence" value="ECO:0007669"/>
    <property type="project" value="TreeGrafter"/>
</dbReference>
<dbReference type="GO" id="GO:0008705">
    <property type="term" value="F:methionine synthase activity"/>
    <property type="evidence" value="ECO:0007669"/>
    <property type="project" value="UniProtKB-EC"/>
</dbReference>
<comment type="function">
    <text evidence="17">Catalyzes the transfer of a methyl group from methyl-cobalamin to homocysteine, yielding enzyme-bound cob(I)alamin and methionine. Subsequently, remethylates the cofactor using methyltetrahydrofolate.</text>
</comment>
<feature type="domain" description="B12-binding" evidence="22">
    <location>
        <begin position="667"/>
        <end position="788"/>
    </location>
</feature>
<keyword evidence="13 19" id="KW-0479">Metal-binding</keyword>
<dbReference type="SUPFAM" id="SSF51717">
    <property type="entry name" value="Dihydropteroate synthetase-like"/>
    <property type="match status" value="1"/>
</dbReference>
<sequence>MEIQKILNDRFLLFDGAMGTMLQKKGLGAGKLPEIYNINKPQIIYDIHKKYLDAGADIITTNTFGANKLKLREFKYSVEDVIREAVKIARSAAGNKFVALDIGPIGRMMKPIGTLSFYDAYEIFKQQIIIGSREGADLILIETISDLYEAKAAVLAAKENSSLPVFCTMTFQENMRTLTGTDPITMVQVLQGLGVDALGLNCSLGPKQLSPIVDEVLKVSTVPVIVQPNAGLPKIEKGETVYDITPSEFVCEIKKMAEKGVAIFGGCCGTNPDFIKAIKENLNSLKPKKLSNKRLTTACSSTKTVIIGQEVKIIGERINPTGKKKLKEALKTNNIDYIISEAIVQKKAGADILDINLGLPEIDEREMMKKVILELQGIIDIPLQIDSMKSDVIEEAVRIYNGKPIINSVNGKISSMKKIFPIAKKYGACVICLCLDEEGLGETVERKLEIAEKIINTAKAYGVPEENLLIDCLTLTVSTSQETVLETLKAIKMIKEKYNVKTVLGASNVSYGLPNRKAINVTYLALALGYGLDAPITDPTIEIIMDVIRAFKVLSNQDKECKEYIEFYSNKSCEIATVKKIEKDLKQLIINGMKEEAYLKTKEILKTREAMEVVDTYLIPALDIVGEKYERGIIFLPQLIRSAETVKASFEAVKEKLIVEEKNKISKGKIILATVKGDIHDIGKNIVKILLENYGFEVIDLGRDVSVKEIIDTAIKEDVKLIGLSALMTTTIQSMEETIREIKLHKPDCCVMVGGAVLNKDYAEMIGAHFYGKDAREAVKIAQKIFGV</sequence>
<dbReference type="AlphaFoldDB" id="A0A1M6SKY3"/>
<dbReference type="InterPro" id="IPR006158">
    <property type="entry name" value="Cobalamin-bd"/>
</dbReference>
<organism evidence="24 25">
    <name type="scientific">Caminicella sporogenes DSM 14501</name>
    <dbReference type="NCBI Taxonomy" id="1121266"/>
    <lineage>
        <taxon>Bacteria</taxon>
        <taxon>Bacillati</taxon>
        <taxon>Bacillota</taxon>
        <taxon>Clostridia</taxon>
        <taxon>Peptostreptococcales</taxon>
        <taxon>Caminicellaceae</taxon>
        <taxon>Caminicella</taxon>
    </lineage>
</organism>
<evidence type="ECO:0000313" key="24">
    <source>
        <dbReference type="EMBL" id="SHK45317.1"/>
    </source>
</evidence>
<evidence type="ECO:0000256" key="3">
    <source>
        <dbReference type="ARBA" id="ARBA00001956"/>
    </source>
</evidence>
<comment type="similarity">
    <text evidence="5">Belongs to the vitamin-B12 dependent methionine synthase family.</text>
</comment>
<proteinExistence type="inferred from homology"/>
<name>A0A1M6SKY3_9FIRM</name>
<dbReference type="SMART" id="SM01018">
    <property type="entry name" value="B12-binding_2"/>
    <property type="match status" value="1"/>
</dbReference>
<dbReference type="Proteomes" id="UP000184082">
    <property type="component" value="Unassembled WGS sequence"/>
</dbReference>
<evidence type="ECO:0000259" key="20">
    <source>
        <dbReference type="PROSITE" id="PS50970"/>
    </source>
</evidence>
<evidence type="ECO:0000256" key="5">
    <source>
        <dbReference type="ARBA" id="ARBA00010398"/>
    </source>
</evidence>
<evidence type="ECO:0000259" key="21">
    <source>
        <dbReference type="PROSITE" id="PS50972"/>
    </source>
</evidence>
<keyword evidence="25" id="KW-1185">Reference proteome</keyword>
<dbReference type="Pfam" id="PF00809">
    <property type="entry name" value="Pterin_bind"/>
    <property type="match status" value="1"/>
</dbReference>
<evidence type="ECO:0000256" key="18">
    <source>
        <dbReference type="ARBA" id="ARBA00031040"/>
    </source>
</evidence>
<dbReference type="GO" id="GO:0031419">
    <property type="term" value="F:cobalamin binding"/>
    <property type="evidence" value="ECO:0007669"/>
    <property type="project" value="UniProtKB-KW"/>
</dbReference>
<dbReference type="InterPro" id="IPR017215">
    <property type="entry name" value="MetH_bac"/>
</dbReference>
<dbReference type="PROSITE" id="PS50972">
    <property type="entry name" value="PTERIN_BINDING"/>
    <property type="match status" value="1"/>
</dbReference>
<keyword evidence="10" id="KW-0846">Cobalamin</keyword>
<evidence type="ECO:0000256" key="10">
    <source>
        <dbReference type="ARBA" id="ARBA00022628"/>
    </source>
</evidence>
<dbReference type="PIRSF" id="PIRSF037472">
    <property type="entry name" value="DHPS_mtfrase"/>
    <property type="match status" value="1"/>
</dbReference>
<dbReference type="STRING" id="1121266.SAMN02745883_02075"/>
<keyword evidence="14 19" id="KW-0862">Zinc</keyword>
<keyword evidence="8 19" id="KW-0489">Methyltransferase</keyword>
<dbReference type="UniPathway" id="UPA00051">
    <property type="reaction ID" value="UER00081"/>
</dbReference>
<evidence type="ECO:0000256" key="1">
    <source>
        <dbReference type="ARBA" id="ARBA00001700"/>
    </source>
</evidence>
<evidence type="ECO:0000256" key="7">
    <source>
        <dbReference type="ARBA" id="ARBA00013998"/>
    </source>
</evidence>
<comment type="pathway">
    <text evidence="4">Amino-acid biosynthesis; L-methionine biosynthesis via de novo pathway; L-methionine from L-homocysteine (MetH route): step 1/1.</text>
</comment>
<dbReference type="GO" id="GO:0005829">
    <property type="term" value="C:cytosol"/>
    <property type="evidence" value="ECO:0007669"/>
    <property type="project" value="TreeGrafter"/>
</dbReference>
<dbReference type="InterPro" id="IPR036724">
    <property type="entry name" value="Cobalamin-bd_sf"/>
</dbReference>
<dbReference type="Gene3D" id="3.40.50.280">
    <property type="entry name" value="Cobalamin-binding domain"/>
    <property type="match status" value="1"/>
</dbReference>
<dbReference type="GO" id="GO:0046872">
    <property type="term" value="F:metal ion binding"/>
    <property type="evidence" value="ECO:0007669"/>
    <property type="project" value="UniProtKB-KW"/>
</dbReference>
<evidence type="ECO:0000256" key="19">
    <source>
        <dbReference type="PROSITE-ProRule" id="PRU00333"/>
    </source>
</evidence>
<evidence type="ECO:0000256" key="17">
    <source>
        <dbReference type="ARBA" id="ARBA00025552"/>
    </source>
</evidence>
<dbReference type="Pfam" id="PF02310">
    <property type="entry name" value="B12-binding"/>
    <property type="match status" value="1"/>
</dbReference>
<dbReference type="PROSITE" id="PS50970">
    <property type="entry name" value="HCY"/>
    <property type="match status" value="1"/>
</dbReference>
<evidence type="ECO:0000256" key="8">
    <source>
        <dbReference type="ARBA" id="ARBA00022603"/>
    </source>
</evidence>
<dbReference type="InterPro" id="IPR003759">
    <property type="entry name" value="Cbl-bd_cap"/>
</dbReference>
<evidence type="ECO:0000256" key="15">
    <source>
        <dbReference type="ARBA" id="ARBA00023167"/>
    </source>
</evidence>
<protein>
    <recommendedName>
        <fullName evidence="7">Methionine synthase</fullName>
        <ecNumber evidence="6">2.1.1.13</ecNumber>
    </recommendedName>
    <alternativeName>
        <fullName evidence="18">5-methyltetrahydrofolate--homocysteine methyltransferase</fullName>
    </alternativeName>
</protein>
<dbReference type="InterPro" id="IPR003726">
    <property type="entry name" value="HCY_dom"/>
</dbReference>
<evidence type="ECO:0000259" key="23">
    <source>
        <dbReference type="PROSITE" id="PS51337"/>
    </source>
</evidence>
<dbReference type="InterPro" id="IPR000489">
    <property type="entry name" value="Pterin-binding_dom"/>
</dbReference>
<dbReference type="SUPFAM" id="SSF52242">
    <property type="entry name" value="Cobalamin (vitamin B12)-binding domain"/>
    <property type="match status" value="1"/>
</dbReference>
<keyword evidence="16" id="KW-0170">Cobalt</keyword>
<dbReference type="InterPro" id="IPR036594">
    <property type="entry name" value="Meth_synthase_dom"/>
</dbReference>
<dbReference type="SUPFAM" id="SSF82282">
    <property type="entry name" value="Homocysteine S-methyltransferase"/>
    <property type="match status" value="1"/>
</dbReference>
<dbReference type="NCBIfam" id="NF005719">
    <property type="entry name" value="PRK07535.1"/>
    <property type="match status" value="1"/>
</dbReference>
<dbReference type="Gene3D" id="3.20.20.20">
    <property type="entry name" value="Dihydropteroate synthase-like"/>
    <property type="match status" value="1"/>
</dbReference>
<feature type="domain" description="Hcy-binding" evidence="20">
    <location>
        <begin position="1"/>
        <end position="282"/>
    </location>
</feature>
<dbReference type="PANTHER" id="PTHR45833">
    <property type="entry name" value="METHIONINE SYNTHASE"/>
    <property type="match status" value="1"/>
</dbReference>
<dbReference type="RefSeq" id="WP_072968263.1">
    <property type="nucleotide sequence ID" value="NZ_FRAJ01000019.1"/>
</dbReference>